<dbReference type="GO" id="GO:0019252">
    <property type="term" value="P:starch biosynthetic process"/>
    <property type="evidence" value="ECO:0007669"/>
    <property type="project" value="UniProtKB-KW"/>
</dbReference>
<comment type="caution">
    <text evidence="9">The sequence shown here is derived from an EMBL/GenBank/DDBJ whole genome shotgun (WGS) entry which is preliminary data.</text>
</comment>
<evidence type="ECO:0000313" key="10">
    <source>
        <dbReference type="Proteomes" id="UP001190926"/>
    </source>
</evidence>
<keyword evidence="10" id="KW-1185">Reference proteome</keyword>
<dbReference type="GO" id="GO:0009011">
    <property type="term" value="F:alpha-1,4-glucan glucosyltransferase (ADP-glucose donor) activity"/>
    <property type="evidence" value="ECO:0007669"/>
    <property type="project" value="UniProtKB-EC"/>
</dbReference>
<proteinExistence type="predicted"/>
<name>A0AAD4JD65_PERFH</name>
<comment type="pathway">
    <text evidence="2">Glycan biosynthesis; starch biosynthesis.</text>
</comment>
<dbReference type="PANTHER" id="PTHR46083">
    <property type="match status" value="1"/>
</dbReference>
<dbReference type="Proteomes" id="UP001190926">
    <property type="component" value="Unassembled WGS sequence"/>
</dbReference>
<keyword evidence="6" id="KW-0750">Starch biosynthesis</keyword>
<dbReference type="PANTHER" id="PTHR46083:SF5">
    <property type="entry name" value="STARCH SYNTHASE 3, CHLOROPLASTIC_AMYLOPLASTIC"/>
    <property type="match status" value="1"/>
</dbReference>
<evidence type="ECO:0000256" key="3">
    <source>
        <dbReference type="ARBA" id="ARBA00012588"/>
    </source>
</evidence>
<keyword evidence="4" id="KW-0328">Glycosyltransferase</keyword>
<evidence type="ECO:0000256" key="6">
    <source>
        <dbReference type="ARBA" id="ARBA00022922"/>
    </source>
</evidence>
<feature type="domain" description="Starch synthase catalytic" evidence="8">
    <location>
        <begin position="107"/>
        <end position="148"/>
    </location>
</feature>
<dbReference type="Gene3D" id="3.40.50.2000">
    <property type="entry name" value="Glycogen Phosphorylase B"/>
    <property type="match status" value="1"/>
</dbReference>
<dbReference type="Pfam" id="PF08323">
    <property type="entry name" value="Glyco_transf_5"/>
    <property type="match status" value="1"/>
</dbReference>
<reference evidence="9 10" key="1">
    <citation type="journal article" date="2021" name="Nat. Commun.">
        <title>Incipient diploidization of the medicinal plant Perilla within 10,000 years.</title>
        <authorList>
            <person name="Zhang Y."/>
            <person name="Shen Q."/>
            <person name="Leng L."/>
            <person name="Zhang D."/>
            <person name="Chen S."/>
            <person name="Shi Y."/>
            <person name="Ning Z."/>
            <person name="Chen S."/>
        </authorList>
    </citation>
    <scope>NUCLEOTIDE SEQUENCE [LARGE SCALE GENOMIC DNA]</scope>
    <source>
        <strain evidence="10">cv. PC099</strain>
    </source>
</reference>
<comment type="catalytic activity">
    <reaction evidence="1">
        <text>[(1-&gt;4)-alpha-D-glucosyl](n) + ADP-alpha-D-glucose = [(1-&gt;4)-alpha-D-glucosyl](n+1) + ADP + H(+)</text>
        <dbReference type="Rhea" id="RHEA:18189"/>
        <dbReference type="Rhea" id="RHEA-COMP:9584"/>
        <dbReference type="Rhea" id="RHEA-COMP:9587"/>
        <dbReference type="ChEBI" id="CHEBI:15378"/>
        <dbReference type="ChEBI" id="CHEBI:15444"/>
        <dbReference type="ChEBI" id="CHEBI:57498"/>
        <dbReference type="ChEBI" id="CHEBI:456216"/>
        <dbReference type="EC" id="2.4.1.21"/>
    </reaction>
</comment>
<organism evidence="9 10">
    <name type="scientific">Perilla frutescens var. hirtella</name>
    <name type="common">Perilla citriodora</name>
    <name type="synonym">Perilla setoyensis</name>
    <dbReference type="NCBI Taxonomy" id="608512"/>
    <lineage>
        <taxon>Eukaryota</taxon>
        <taxon>Viridiplantae</taxon>
        <taxon>Streptophyta</taxon>
        <taxon>Embryophyta</taxon>
        <taxon>Tracheophyta</taxon>
        <taxon>Spermatophyta</taxon>
        <taxon>Magnoliopsida</taxon>
        <taxon>eudicotyledons</taxon>
        <taxon>Gunneridae</taxon>
        <taxon>Pentapetalae</taxon>
        <taxon>asterids</taxon>
        <taxon>lamiids</taxon>
        <taxon>Lamiales</taxon>
        <taxon>Lamiaceae</taxon>
        <taxon>Nepetoideae</taxon>
        <taxon>Elsholtzieae</taxon>
        <taxon>Perilla</taxon>
    </lineage>
</organism>
<evidence type="ECO:0000256" key="2">
    <source>
        <dbReference type="ARBA" id="ARBA00004727"/>
    </source>
</evidence>
<protein>
    <recommendedName>
        <fullName evidence="3">starch synthase</fullName>
        <ecNumber evidence="3">2.4.1.21</ecNumber>
    </recommendedName>
</protein>
<dbReference type="AlphaFoldDB" id="A0AAD4JD65"/>
<evidence type="ECO:0000313" key="9">
    <source>
        <dbReference type="EMBL" id="KAH6831572.1"/>
    </source>
</evidence>
<dbReference type="EC" id="2.4.1.21" evidence="3"/>
<sequence>MPIMKPLMENNGSDKGKKPLLEDDSPTQRRQSATESDPFTHLSDQTSICPQHTGSKSKKPPQSSRPLIYIGSFVFSEREDGGIFDNKNGMDYHIPVLGGVVKEPPIHIVHIAVEMAPIAKVGGLGDVVTSLSRAVQDMNHNVEIILPK</sequence>
<evidence type="ECO:0000256" key="1">
    <source>
        <dbReference type="ARBA" id="ARBA00001478"/>
    </source>
</evidence>
<evidence type="ECO:0000256" key="4">
    <source>
        <dbReference type="ARBA" id="ARBA00022676"/>
    </source>
</evidence>
<feature type="compositionally biased region" description="Basic and acidic residues" evidence="7">
    <location>
        <begin position="12"/>
        <end position="21"/>
    </location>
</feature>
<dbReference type="EMBL" id="SDAM02000089">
    <property type="protein sequence ID" value="KAH6831572.1"/>
    <property type="molecule type" value="Genomic_DNA"/>
</dbReference>
<evidence type="ECO:0000259" key="8">
    <source>
        <dbReference type="Pfam" id="PF08323"/>
    </source>
</evidence>
<keyword evidence="5" id="KW-0808">Transferase</keyword>
<gene>
    <name evidence="9" type="ORF">C2S53_018988</name>
</gene>
<dbReference type="InterPro" id="IPR013534">
    <property type="entry name" value="Starch_synth_cat_dom"/>
</dbReference>
<accession>A0AAD4JD65</accession>
<feature type="region of interest" description="Disordered" evidence="7">
    <location>
        <begin position="1"/>
        <end position="65"/>
    </location>
</feature>
<feature type="compositionally biased region" description="Polar residues" evidence="7">
    <location>
        <begin position="28"/>
        <end position="54"/>
    </location>
</feature>
<dbReference type="SUPFAM" id="SSF53756">
    <property type="entry name" value="UDP-Glycosyltransferase/glycogen phosphorylase"/>
    <property type="match status" value="1"/>
</dbReference>
<evidence type="ECO:0000256" key="7">
    <source>
        <dbReference type="SAM" id="MobiDB-lite"/>
    </source>
</evidence>
<evidence type="ECO:0000256" key="5">
    <source>
        <dbReference type="ARBA" id="ARBA00022679"/>
    </source>
</evidence>